<organism evidence="4 5">
    <name type="scientific">Candidatus Thiodiazotropha taylori</name>
    <dbReference type="NCBI Taxonomy" id="2792791"/>
    <lineage>
        <taxon>Bacteria</taxon>
        <taxon>Pseudomonadati</taxon>
        <taxon>Pseudomonadota</taxon>
        <taxon>Gammaproteobacteria</taxon>
        <taxon>Chromatiales</taxon>
        <taxon>Sedimenticolaceae</taxon>
        <taxon>Candidatus Thiodiazotropha</taxon>
    </lineage>
</organism>
<dbReference type="InterPro" id="IPR045759">
    <property type="entry name" value="Ap4A_phos1/2_N"/>
</dbReference>
<evidence type="ECO:0000259" key="2">
    <source>
        <dbReference type="Pfam" id="PF09830"/>
    </source>
</evidence>
<dbReference type="PANTHER" id="PTHR38420">
    <property type="entry name" value="AP-4-A PHOSPHORYLASE II"/>
    <property type="match status" value="1"/>
</dbReference>
<dbReference type="PIRSF" id="PIRSF000846">
    <property type="entry name" value="ATP_adenylyltr"/>
    <property type="match status" value="1"/>
</dbReference>
<comment type="caution">
    <text evidence="4">The sequence shown here is derived from an EMBL/GenBank/DDBJ whole genome shotgun (WGS) entry which is preliminary data.</text>
</comment>
<dbReference type="AlphaFoldDB" id="A0A944QTU8"/>
<protein>
    <submittedName>
        <fullName evidence="4">Phosphorylase</fullName>
    </submittedName>
</protein>
<dbReference type="Gene3D" id="3.30.428.70">
    <property type="match status" value="1"/>
</dbReference>
<dbReference type="GO" id="GO:0009117">
    <property type="term" value="P:nucleotide metabolic process"/>
    <property type="evidence" value="ECO:0007669"/>
    <property type="project" value="InterPro"/>
</dbReference>
<dbReference type="Proteomes" id="UP000770889">
    <property type="component" value="Unassembled WGS sequence"/>
</dbReference>
<feature type="domain" description="ATP adenylyltransferase C-terminal" evidence="2">
    <location>
        <begin position="188"/>
        <end position="299"/>
    </location>
</feature>
<feature type="active site" description="Nucleophile" evidence="1">
    <location>
        <position position="153"/>
    </location>
</feature>
<accession>A0A944QTU8</accession>
<evidence type="ECO:0000313" key="4">
    <source>
        <dbReference type="EMBL" id="MBT2988145.1"/>
    </source>
</evidence>
<dbReference type="InterPro" id="IPR036265">
    <property type="entry name" value="HIT-like_sf"/>
</dbReference>
<reference evidence="4 5" key="1">
    <citation type="submission" date="2021-05" db="EMBL/GenBank/DDBJ databases">
        <title>Genetic and Functional Diversity in Clade A Lucinid endosymbionts from the Bahamas.</title>
        <authorList>
            <person name="Giani N.M."/>
            <person name="Engel A.S."/>
            <person name="Campbell B.J."/>
        </authorList>
    </citation>
    <scope>NUCLEOTIDE SEQUENCE [LARGE SCALE GENOMIC DNA]</scope>
    <source>
        <strain evidence="4">LUC16012Gg_MoonRockCtena</strain>
    </source>
</reference>
<dbReference type="PANTHER" id="PTHR38420:SF1">
    <property type="entry name" value="PUTATIVE (AFU_ORTHOLOGUE AFUA_5G14690)-RELATED"/>
    <property type="match status" value="1"/>
</dbReference>
<gene>
    <name evidence="4" type="ORF">KME65_04210</name>
</gene>
<dbReference type="Pfam" id="PF19327">
    <property type="entry name" value="Ap4A_phos_N"/>
    <property type="match status" value="1"/>
</dbReference>
<dbReference type="GO" id="GO:0003877">
    <property type="term" value="F:ATP:ADP adenylyltransferase activity"/>
    <property type="evidence" value="ECO:0007669"/>
    <property type="project" value="InterPro"/>
</dbReference>
<dbReference type="EMBL" id="JAHHGM010000003">
    <property type="protein sequence ID" value="MBT2988145.1"/>
    <property type="molecule type" value="Genomic_DNA"/>
</dbReference>
<dbReference type="SUPFAM" id="SSF54197">
    <property type="entry name" value="HIT-like"/>
    <property type="match status" value="1"/>
</dbReference>
<evidence type="ECO:0000259" key="3">
    <source>
        <dbReference type="Pfam" id="PF19327"/>
    </source>
</evidence>
<dbReference type="Pfam" id="PF09830">
    <property type="entry name" value="ATP_transf"/>
    <property type="match status" value="1"/>
</dbReference>
<dbReference type="InterPro" id="IPR043171">
    <property type="entry name" value="Ap4A_phos1/2-like"/>
</dbReference>
<evidence type="ECO:0000256" key="1">
    <source>
        <dbReference type="PIRSR" id="PIRSR000846-1"/>
    </source>
</evidence>
<feature type="domain" description="Ap4A phosphorylase 1/2 N-terminal" evidence="3">
    <location>
        <begin position="3"/>
        <end position="175"/>
    </location>
</feature>
<dbReference type="InterPro" id="IPR019200">
    <property type="entry name" value="ATP_adenylylTrfase_C"/>
</dbReference>
<name>A0A944QTU8_9GAMM</name>
<dbReference type="InterPro" id="IPR009163">
    <property type="entry name" value="Ap4A_phos1/2"/>
</dbReference>
<evidence type="ECO:0000313" key="5">
    <source>
        <dbReference type="Proteomes" id="UP000770889"/>
    </source>
</evidence>
<dbReference type="GO" id="GO:0005524">
    <property type="term" value="F:ATP binding"/>
    <property type="evidence" value="ECO:0007669"/>
    <property type="project" value="InterPro"/>
</dbReference>
<sequence length="305" mass="34313">MTTRLTTGTLWQQLCSRTEAAIANGALHSIATDYHTLKQGGMEFVVRVALNLKRKAREKRRQTAKSSDLPFNPFLPPETDLTVADISPTHLSVLNKFNVVEHHLLIVTRDYQDQERLLTLEDFEALWLCMAEYPSLGFYNGGEMAGASQRHKHLQLVPLPLYRGQSSIPFESLFAAAPRTEGMQSLKRLPFLHCWAPLPNRIADDPSTAAKQILSLYLQMLGVVGIKTVKRLHGEYQAAPYNLLLTREWMLLVPRSQEYCETISVNALGYVGSLFVKERSELETLTRIGPMNLLQAVSLSGDSFE</sequence>
<proteinExistence type="predicted"/>